<dbReference type="Gene3D" id="2.30.30.90">
    <property type="match status" value="1"/>
</dbReference>
<dbReference type="AlphaFoldDB" id="A0A0F9L6Z5"/>
<protein>
    <recommendedName>
        <fullName evidence="2">Ferrous iron transporter FeoA-like domain-containing protein</fullName>
    </recommendedName>
</protein>
<dbReference type="InterPro" id="IPR038157">
    <property type="entry name" value="FeoA_core_dom"/>
</dbReference>
<dbReference type="SUPFAM" id="SSF50037">
    <property type="entry name" value="C-terminal domain of transcriptional repressors"/>
    <property type="match status" value="1"/>
</dbReference>
<evidence type="ECO:0000313" key="3">
    <source>
        <dbReference type="EMBL" id="KKM58849.1"/>
    </source>
</evidence>
<dbReference type="InterPro" id="IPR007167">
    <property type="entry name" value="Fe-transptr_FeoA-like"/>
</dbReference>
<accession>A0A0F9L6Z5</accession>
<dbReference type="InterPro" id="IPR008988">
    <property type="entry name" value="Transcriptional_repressor_C"/>
</dbReference>
<dbReference type="GO" id="GO:0046914">
    <property type="term" value="F:transition metal ion binding"/>
    <property type="evidence" value="ECO:0007669"/>
    <property type="project" value="InterPro"/>
</dbReference>
<evidence type="ECO:0000256" key="1">
    <source>
        <dbReference type="ARBA" id="ARBA00023004"/>
    </source>
</evidence>
<name>A0A0F9L6Z5_9ZZZZ</name>
<feature type="domain" description="Ferrous iron transporter FeoA-like" evidence="2">
    <location>
        <begin position="3"/>
        <end position="56"/>
    </location>
</feature>
<evidence type="ECO:0000259" key="2">
    <source>
        <dbReference type="Pfam" id="PF04023"/>
    </source>
</evidence>
<reference evidence="3" key="1">
    <citation type="journal article" date="2015" name="Nature">
        <title>Complex archaea that bridge the gap between prokaryotes and eukaryotes.</title>
        <authorList>
            <person name="Spang A."/>
            <person name="Saw J.H."/>
            <person name="Jorgensen S.L."/>
            <person name="Zaremba-Niedzwiedzka K."/>
            <person name="Martijn J."/>
            <person name="Lind A.E."/>
            <person name="van Eijk R."/>
            <person name="Schleper C."/>
            <person name="Guy L."/>
            <person name="Ettema T.J."/>
        </authorList>
    </citation>
    <scope>NUCLEOTIDE SEQUENCE</scope>
</reference>
<gene>
    <name evidence="3" type="ORF">LCGC14_1548810</name>
</gene>
<comment type="caution">
    <text evidence="3">The sequence shown here is derived from an EMBL/GenBank/DDBJ whole genome shotgun (WGS) entry which is preliminary data.</text>
</comment>
<feature type="non-terminal residue" evidence="3">
    <location>
        <position position="1"/>
    </location>
</feature>
<proteinExistence type="predicted"/>
<organism evidence="3">
    <name type="scientific">marine sediment metagenome</name>
    <dbReference type="NCBI Taxonomy" id="412755"/>
    <lineage>
        <taxon>unclassified sequences</taxon>
        <taxon>metagenomes</taxon>
        <taxon>ecological metagenomes</taxon>
    </lineage>
</organism>
<sequence length="57" mass="6275">KKILEEKDIKIKLTSLGLSINTEIVMLKNDFVGAIILAAGENRIILGRDLANNIEVI</sequence>
<dbReference type="Pfam" id="PF04023">
    <property type="entry name" value="FeoA"/>
    <property type="match status" value="1"/>
</dbReference>
<dbReference type="EMBL" id="LAZR01011808">
    <property type="protein sequence ID" value="KKM58849.1"/>
    <property type="molecule type" value="Genomic_DNA"/>
</dbReference>
<keyword evidence="1" id="KW-0408">Iron</keyword>